<evidence type="ECO:0000259" key="8">
    <source>
        <dbReference type="PROSITE" id="PS51194"/>
    </source>
</evidence>
<dbReference type="CDD" id="cd18795">
    <property type="entry name" value="SF2_C_Ski2"/>
    <property type="match status" value="1"/>
</dbReference>
<feature type="compositionally biased region" description="Basic and acidic residues" evidence="6">
    <location>
        <begin position="241"/>
        <end position="252"/>
    </location>
</feature>
<feature type="domain" description="Helicase C-terminal" evidence="8">
    <location>
        <begin position="254"/>
        <end position="457"/>
    </location>
</feature>
<dbReference type="GO" id="GO:0003676">
    <property type="term" value="F:nucleic acid binding"/>
    <property type="evidence" value="ECO:0007669"/>
    <property type="project" value="InterPro"/>
</dbReference>
<keyword evidence="5" id="KW-0175">Coiled coil</keyword>
<dbReference type="Gene3D" id="3.40.50.300">
    <property type="entry name" value="P-loop containing nucleotide triphosphate hydrolases"/>
    <property type="match status" value="2"/>
</dbReference>
<accession>A0A4R7HZ69</accession>
<evidence type="ECO:0000256" key="2">
    <source>
        <dbReference type="ARBA" id="ARBA00022801"/>
    </source>
</evidence>
<dbReference type="EMBL" id="SOAU01000001">
    <property type="protein sequence ID" value="TDT16441.1"/>
    <property type="molecule type" value="Genomic_DNA"/>
</dbReference>
<comment type="caution">
    <text evidence="9">The sequence shown here is derived from an EMBL/GenBank/DDBJ whole genome shotgun (WGS) entry which is preliminary data.</text>
</comment>
<dbReference type="Proteomes" id="UP000294558">
    <property type="component" value="Unassembled WGS sequence"/>
</dbReference>
<dbReference type="PANTHER" id="PTHR12131:SF1">
    <property type="entry name" value="ATP-DEPENDENT RNA HELICASE SUPV3L1, MITOCHONDRIAL-RELATED"/>
    <property type="match status" value="1"/>
</dbReference>
<feature type="region of interest" description="Disordered" evidence="6">
    <location>
        <begin position="233"/>
        <end position="252"/>
    </location>
</feature>
<dbReference type="InterPro" id="IPR058621">
    <property type="entry name" value="SH3_HelY"/>
</dbReference>
<protein>
    <submittedName>
        <fullName evidence="9">ATP-dependent RNA helicase HelY</fullName>
    </submittedName>
</protein>
<dbReference type="InterPro" id="IPR050699">
    <property type="entry name" value="RNA-DNA_Helicase"/>
</dbReference>
<name>A0A4R7HZ69_9ACTN</name>
<dbReference type="InterPro" id="IPR027417">
    <property type="entry name" value="P-loop_NTPase"/>
</dbReference>
<evidence type="ECO:0000256" key="3">
    <source>
        <dbReference type="ARBA" id="ARBA00022806"/>
    </source>
</evidence>
<dbReference type="Pfam" id="PF26090">
    <property type="entry name" value="SH3_HelY"/>
    <property type="match status" value="1"/>
</dbReference>
<evidence type="ECO:0000256" key="4">
    <source>
        <dbReference type="ARBA" id="ARBA00022840"/>
    </source>
</evidence>
<dbReference type="Pfam" id="PF00271">
    <property type="entry name" value="Helicase_C"/>
    <property type="match status" value="1"/>
</dbReference>
<keyword evidence="3 9" id="KW-0347">Helicase</keyword>
<proteinExistence type="predicted"/>
<dbReference type="PANTHER" id="PTHR12131">
    <property type="entry name" value="ATP-DEPENDENT RNA AND DNA HELICASE"/>
    <property type="match status" value="1"/>
</dbReference>
<dbReference type="GO" id="GO:0070478">
    <property type="term" value="P:nuclear-transcribed mRNA catabolic process, 3'-5' exonucleolytic nonsense-mediated decay"/>
    <property type="evidence" value="ECO:0007669"/>
    <property type="project" value="TreeGrafter"/>
</dbReference>
<feature type="compositionally biased region" description="Basic residues" evidence="6">
    <location>
        <begin position="616"/>
        <end position="625"/>
    </location>
</feature>
<keyword evidence="10" id="KW-1185">Reference proteome</keyword>
<dbReference type="SMART" id="SM00490">
    <property type="entry name" value="HELICc"/>
    <property type="match status" value="1"/>
</dbReference>
<dbReference type="InterPro" id="IPR014001">
    <property type="entry name" value="Helicase_ATP-bd"/>
</dbReference>
<evidence type="ECO:0000256" key="1">
    <source>
        <dbReference type="ARBA" id="ARBA00022741"/>
    </source>
</evidence>
<dbReference type="PROSITE" id="PS51192">
    <property type="entry name" value="HELICASE_ATP_BIND_1"/>
    <property type="match status" value="1"/>
</dbReference>
<keyword evidence="4" id="KW-0067">ATP-binding</keyword>
<evidence type="ECO:0000313" key="9">
    <source>
        <dbReference type="EMBL" id="TDT16441.1"/>
    </source>
</evidence>
<dbReference type="SUPFAM" id="SSF52540">
    <property type="entry name" value="P-loop containing nucleoside triphosphate hydrolases"/>
    <property type="match status" value="1"/>
</dbReference>
<keyword evidence="1" id="KW-0547">Nucleotide-binding</keyword>
<organism evidence="9 10">
    <name type="scientific">Ilumatobacter fluminis</name>
    <dbReference type="NCBI Taxonomy" id="467091"/>
    <lineage>
        <taxon>Bacteria</taxon>
        <taxon>Bacillati</taxon>
        <taxon>Actinomycetota</taxon>
        <taxon>Acidimicrobiia</taxon>
        <taxon>Acidimicrobiales</taxon>
        <taxon>Ilumatobacteraceae</taxon>
        <taxon>Ilumatobacter</taxon>
    </lineage>
</organism>
<dbReference type="GO" id="GO:0055087">
    <property type="term" value="C:Ski complex"/>
    <property type="evidence" value="ECO:0007669"/>
    <property type="project" value="TreeGrafter"/>
</dbReference>
<dbReference type="Pfam" id="PF00270">
    <property type="entry name" value="DEAD"/>
    <property type="match status" value="1"/>
</dbReference>
<feature type="domain" description="Helicase ATP-binding" evidence="7">
    <location>
        <begin position="25"/>
        <end position="182"/>
    </location>
</feature>
<keyword evidence="2" id="KW-0378">Hydrolase</keyword>
<dbReference type="PROSITE" id="PS51194">
    <property type="entry name" value="HELICASE_CTER"/>
    <property type="match status" value="1"/>
</dbReference>
<gene>
    <name evidence="9" type="ORF">BDK89_2031</name>
</gene>
<dbReference type="InterPro" id="IPR012961">
    <property type="entry name" value="Ski2/MTR4_C"/>
</dbReference>
<reference evidence="9 10" key="1">
    <citation type="submission" date="2019-03" db="EMBL/GenBank/DDBJ databases">
        <title>Sequencing the genomes of 1000 actinobacteria strains.</title>
        <authorList>
            <person name="Klenk H.-P."/>
        </authorList>
    </citation>
    <scope>NUCLEOTIDE SEQUENCE [LARGE SCALE GENOMIC DNA]</scope>
    <source>
        <strain evidence="9 10">DSM 18936</strain>
    </source>
</reference>
<evidence type="ECO:0000313" key="10">
    <source>
        <dbReference type="Proteomes" id="UP000294558"/>
    </source>
</evidence>
<feature type="coiled-coil region" evidence="5">
    <location>
        <begin position="475"/>
        <end position="502"/>
    </location>
</feature>
<dbReference type="GO" id="GO:0005524">
    <property type="term" value="F:ATP binding"/>
    <property type="evidence" value="ECO:0007669"/>
    <property type="project" value="UniProtKB-KW"/>
</dbReference>
<evidence type="ECO:0000256" key="6">
    <source>
        <dbReference type="SAM" id="MobiDB-lite"/>
    </source>
</evidence>
<dbReference type="SMART" id="SM00487">
    <property type="entry name" value="DEXDc"/>
    <property type="match status" value="1"/>
</dbReference>
<dbReference type="InterPro" id="IPR011545">
    <property type="entry name" value="DEAD/DEAH_box_helicase_dom"/>
</dbReference>
<dbReference type="SMART" id="SM01142">
    <property type="entry name" value="DSHCT"/>
    <property type="match status" value="1"/>
</dbReference>
<dbReference type="GO" id="GO:0016787">
    <property type="term" value="F:hydrolase activity"/>
    <property type="evidence" value="ECO:0007669"/>
    <property type="project" value="UniProtKB-KW"/>
</dbReference>
<dbReference type="AlphaFoldDB" id="A0A4R7HZ69"/>
<evidence type="ECO:0000256" key="5">
    <source>
        <dbReference type="SAM" id="Coils"/>
    </source>
</evidence>
<feature type="region of interest" description="Disordered" evidence="6">
    <location>
        <begin position="616"/>
        <end position="640"/>
    </location>
</feature>
<dbReference type="Gene3D" id="1.10.3380.30">
    <property type="match status" value="1"/>
</dbReference>
<dbReference type="GO" id="GO:0004386">
    <property type="term" value="F:helicase activity"/>
    <property type="evidence" value="ECO:0007669"/>
    <property type="project" value="UniProtKB-KW"/>
</dbReference>
<dbReference type="Pfam" id="PF08148">
    <property type="entry name" value="DSHCT"/>
    <property type="match status" value="1"/>
</dbReference>
<sequence length="865" mass="95871">MPGSFRRAIVERYPFELDRFQVEALDAFDDGQHVIVAAPTGSGKTVVAEYGVETMLRSGRRAFYTAPIKALSNQKYRDLCALHGDQSVGLLTGDTVINGDAPIVVMTTEVLRNMIYAGRDLTTLGVVVLDEVHFLQDEYRGPVWEEVIIHLPAHVQLVCLSATVSNARDLGEWITTVRGPTHVVVEQRRPVELDQFYFVADRTNGRLRFMPTIVDGQPNRDAIRIDASGVRFGGRRRRDRTPRGSGERKLATPSREEVVATLADRNLLPAIYFIFSRAQCDAAAQNLVDSGMSFSEPEHQERIREIAADRLAGLHDDDLDVLGYEQFLRQLDAGVASHHAGLVPPFKEVVEQAFVEGLLQVVFATETLAVGVNMPARTVVIEKLTKYTGDRHETLSPGQFTQLTGRAGRRGIDDRGAAVVLWSPFVRFDDVAELALSRSFHLRSAFRPTFNMVANLVRTYDRDRARQLLTLSFAQHQADRDIVRIERRLQRQRERLTELRDQAASPFGDIDEYRRTHTADGTVRGPIDESLAALRPGEVIHVDKGKHFGPAAVVATAHRSGGIKVTVITPSGHSIGLSADDFDAPVDPMGTIVLPGHYSPNRKDYRDEVGKRLKRAKLRGGRRRAGTTGPARHPVEDDPELRQRLEAAQRADKTAAEIDSLEQRVEQRNSSLGREFDAVLDILEQRGYVDAAAWHLTERGDALSNLFHESDLLVSEAMFAGVFDGLDDASLAGLVSCIVYEHRSPDDPPRPWFPNDEVRRRWEQLAEISDRLAADERRHGLSEHRAPDPGFLAIAYAWVGGEGFADIVAEEDLTGGDFVRTTKQLVDLLGQLGYVATDSGTRSAARRAVEAARRGVVADSSVVGP</sequence>
<evidence type="ECO:0000259" key="7">
    <source>
        <dbReference type="PROSITE" id="PS51192"/>
    </source>
</evidence>
<dbReference type="InterPro" id="IPR001650">
    <property type="entry name" value="Helicase_C-like"/>
</dbReference>